<feature type="binding site" evidence="7">
    <location>
        <position position="39"/>
    </location>
    <ligand>
        <name>ATP</name>
        <dbReference type="ChEBI" id="CHEBI:30616"/>
    </ligand>
</feature>
<dbReference type="InterPro" id="IPR011009">
    <property type="entry name" value="Kinase-like_dom_sf"/>
</dbReference>
<dbReference type="PROSITE" id="PS50011">
    <property type="entry name" value="PROTEIN_KINASE_DOM"/>
    <property type="match status" value="1"/>
</dbReference>
<keyword evidence="3" id="KW-0808">Transferase</keyword>
<feature type="compositionally biased region" description="Pro residues" evidence="8">
    <location>
        <begin position="291"/>
        <end position="301"/>
    </location>
</feature>
<dbReference type="EMBL" id="CP051627">
    <property type="protein sequence ID" value="UPT20187.1"/>
    <property type="molecule type" value="Genomic_DNA"/>
</dbReference>
<dbReference type="Gene3D" id="1.10.510.10">
    <property type="entry name" value="Transferase(Phosphotransferase) domain 1"/>
    <property type="match status" value="1"/>
</dbReference>
<dbReference type="InterPro" id="IPR000719">
    <property type="entry name" value="Prot_kinase_dom"/>
</dbReference>
<feature type="domain" description="Protein kinase" evidence="9">
    <location>
        <begin position="10"/>
        <end position="277"/>
    </location>
</feature>
<keyword evidence="2" id="KW-0723">Serine/threonine-protein kinase</keyword>
<accession>A0ABY4KXM8</accession>
<gene>
    <name evidence="10" type="ORF">FOF52_03730</name>
</gene>
<dbReference type="Pfam" id="PF13374">
    <property type="entry name" value="TPR_10"/>
    <property type="match status" value="1"/>
</dbReference>
<evidence type="ECO:0000256" key="5">
    <source>
        <dbReference type="ARBA" id="ARBA00022777"/>
    </source>
</evidence>
<dbReference type="RefSeq" id="WP_248592441.1">
    <property type="nucleotide sequence ID" value="NZ_BAABEB010000012.1"/>
</dbReference>
<organism evidence="10 11">
    <name type="scientific">Thermobifida alba</name>
    <name type="common">Thermomonospora alba</name>
    <dbReference type="NCBI Taxonomy" id="53522"/>
    <lineage>
        <taxon>Bacteria</taxon>
        <taxon>Bacillati</taxon>
        <taxon>Actinomycetota</taxon>
        <taxon>Actinomycetes</taxon>
        <taxon>Streptosporangiales</taxon>
        <taxon>Nocardiopsidaceae</taxon>
        <taxon>Thermobifida</taxon>
    </lineage>
</organism>
<evidence type="ECO:0000256" key="6">
    <source>
        <dbReference type="ARBA" id="ARBA00022840"/>
    </source>
</evidence>
<feature type="region of interest" description="Disordered" evidence="8">
    <location>
        <begin position="284"/>
        <end position="320"/>
    </location>
</feature>
<evidence type="ECO:0000256" key="2">
    <source>
        <dbReference type="ARBA" id="ARBA00022527"/>
    </source>
</evidence>
<name>A0ABY4KXM8_THEAE</name>
<evidence type="ECO:0000256" key="4">
    <source>
        <dbReference type="ARBA" id="ARBA00022741"/>
    </source>
</evidence>
<evidence type="ECO:0000256" key="3">
    <source>
        <dbReference type="ARBA" id="ARBA00022679"/>
    </source>
</evidence>
<dbReference type="InterPro" id="IPR011990">
    <property type="entry name" value="TPR-like_helical_dom_sf"/>
</dbReference>
<feature type="compositionally biased region" description="Basic residues" evidence="8">
    <location>
        <begin position="530"/>
        <end position="542"/>
    </location>
</feature>
<sequence length="542" mass="58147">MAQRVLDGRYRLVERLGSGGMGEVWRGHDERLDRPVAVKLVHPEAISDDGTVARFRREARVTARLAGHPNIVILYDYGADGQTVYAVMELVAGRPLNVLLRERGRLPVALAARWGAQVCAGLAAAHAAGVVHRDVKPGNLMVVDAAAADGGTVKVLDFGIAGFHEAALQSRRLTRTGDLFGTPLYMSPEQIQMLSVGAASDLYSFGAVLFQMLTGRPPFQAPDPMPVLRMHLTEPPPDLAGLRPDVPADLAELVAALLAKDPAERPESALWVRDRLLSLRLDGSGARSAPTVPPTAPPPPAAGAAPAPTVAPERRRSLERSLEEAERLADGGAAAEAARLLGGLLGELAEVYGADHPETLRARRRHAQLTGKAGEYARAAELLGALVADLDRHYGRGHPETQTARHYLAVNTGRAGRRAEAAALRRELLDDLVAAYGPDATRVLDNRLFLAVDVGESGQYARAAELLGALVSDLERLLGADASRTLEARHYLAAYTGLAGDPAGAVRLYRALLDDHVRRHGPDHPATARTRQRLSRWLRPGH</sequence>
<dbReference type="EC" id="2.7.11.1" evidence="1"/>
<dbReference type="PROSITE" id="PS00108">
    <property type="entry name" value="PROTEIN_KINASE_ST"/>
    <property type="match status" value="1"/>
</dbReference>
<evidence type="ECO:0000313" key="11">
    <source>
        <dbReference type="Proteomes" id="UP000832041"/>
    </source>
</evidence>
<dbReference type="SMART" id="SM00220">
    <property type="entry name" value="S_TKc"/>
    <property type="match status" value="1"/>
</dbReference>
<protein>
    <recommendedName>
        <fullName evidence="1">non-specific serine/threonine protein kinase</fullName>
        <ecNumber evidence="1">2.7.11.1</ecNumber>
    </recommendedName>
</protein>
<dbReference type="Gene3D" id="1.25.40.10">
    <property type="entry name" value="Tetratricopeptide repeat domain"/>
    <property type="match status" value="2"/>
</dbReference>
<feature type="region of interest" description="Disordered" evidence="8">
    <location>
        <begin position="519"/>
        <end position="542"/>
    </location>
</feature>
<dbReference type="CDD" id="cd14014">
    <property type="entry name" value="STKc_PknB_like"/>
    <property type="match status" value="1"/>
</dbReference>
<dbReference type="GO" id="GO:0016301">
    <property type="term" value="F:kinase activity"/>
    <property type="evidence" value="ECO:0007669"/>
    <property type="project" value="UniProtKB-KW"/>
</dbReference>
<evidence type="ECO:0000313" key="10">
    <source>
        <dbReference type="EMBL" id="UPT20187.1"/>
    </source>
</evidence>
<dbReference type="PROSITE" id="PS00107">
    <property type="entry name" value="PROTEIN_KINASE_ATP"/>
    <property type="match status" value="1"/>
</dbReference>
<dbReference type="Gene3D" id="3.30.200.20">
    <property type="entry name" value="Phosphorylase Kinase, domain 1"/>
    <property type="match status" value="1"/>
</dbReference>
<dbReference type="Pfam" id="PF00069">
    <property type="entry name" value="Pkinase"/>
    <property type="match status" value="1"/>
</dbReference>
<dbReference type="InterPro" id="IPR008271">
    <property type="entry name" value="Ser/Thr_kinase_AS"/>
</dbReference>
<dbReference type="PANTHER" id="PTHR43289">
    <property type="entry name" value="MITOGEN-ACTIVATED PROTEIN KINASE KINASE KINASE 20-RELATED"/>
    <property type="match status" value="1"/>
</dbReference>
<proteinExistence type="predicted"/>
<reference evidence="10 11" key="1">
    <citation type="submission" date="2020-04" db="EMBL/GenBank/DDBJ databases">
        <title>Thermobifida alba genome sequencing and assembly.</title>
        <authorList>
            <person name="Luzics S."/>
            <person name="Horvath B."/>
            <person name="Nagy I."/>
            <person name="Toth A."/>
            <person name="Nagy I."/>
            <person name="Kukolya J."/>
        </authorList>
    </citation>
    <scope>NUCLEOTIDE SEQUENCE [LARGE SCALE GENOMIC DNA]</scope>
    <source>
        <strain evidence="10 11">DSM 43795</strain>
    </source>
</reference>
<feature type="compositionally biased region" description="Low complexity" evidence="8">
    <location>
        <begin position="302"/>
        <end position="311"/>
    </location>
</feature>
<evidence type="ECO:0000256" key="7">
    <source>
        <dbReference type="PROSITE-ProRule" id="PRU10141"/>
    </source>
</evidence>
<keyword evidence="11" id="KW-1185">Reference proteome</keyword>
<keyword evidence="6 7" id="KW-0067">ATP-binding</keyword>
<evidence type="ECO:0000256" key="1">
    <source>
        <dbReference type="ARBA" id="ARBA00012513"/>
    </source>
</evidence>
<keyword evidence="4 7" id="KW-0547">Nucleotide-binding</keyword>
<keyword evidence="5 10" id="KW-0418">Kinase</keyword>
<dbReference type="Proteomes" id="UP000832041">
    <property type="component" value="Chromosome"/>
</dbReference>
<dbReference type="SUPFAM" id="SSF56112">
    <property type="entry name" value="Protein kinase-like (PK-like)"/>
    <property type="match status" value="1"/>
</dbReference>
<dbReference type="PANTHER" id="PTHR43289:SF6">
    <property type="entry name" value="SERINE_THREONINE-PROTEIN KINASE NEKL-3"/>
    <property type="match status" value="1"/>
</dbReference>
<evidence type="ECO:0000256" key="8">
    <source>
        <dbReference type="SAM" id="MobiDB-lite"/>
    </source>
</evidence>
<evidence type="ECO:0000259" key="9">
    <source>
        <dbReference type="PROSITE" id="PS50011"/>
    </source>
</evidence>
<dbReference type="InterPro" id="IPR017441">
    <property type="entry name" value="Protein_kinase_ATP_BS"/>
</dbReference>